<keyword evidence="3" id="KW-1185">Reference proteome</keyword>
<organism evidence="2 3">
    <name type="scientific">Phlebiopsis gigantea (strain 11061_1 CR5-6)</name>
    <name type="common">White-rot fungus</name>
    <name type="synonym">Peniophora gigantea</name>
    <dbReference type="NCBI Taxonomy" id="745531"/>
    <lineage>
        <taxon>Eukaryota</taxon>
        <taxon>Fungi</taxon>
        <taxon>Dikarya</taxon>
        <taxon>Basidiomycota</taxon>
        <taxon>Agaricomycotina</taxon>
        <taxon>Agaricomycetes</taxon>
        <taxon>Polyporales</taxon>
        <taxon>Phanerochaetaceae</taxon>
        <taxon>Phlebiopsis</taxon>
    </lineage>
</organism>
<evidence type="ECO:0000313" key="3">
    <source>
        <dbReference type="Proteomes" id="UP000053257"/>
    </source>
</evidence>
<accession>A0A0C3PCT4</accession>
<dbReference type="EMBL" id="KN840641">
    <property type="protein sequence ID" value="KIP02983.1"/>
    <property type="molecule type" value="Genomic_DNA"/>
</dbReference>
<feature type="compositionally biased region" description="Polar residues" evidence="1">
    <location>
        <begin position="302"/>
        <end position="311"/>
    </location>
</feature>
<sequence>MPYLPASSGRERIFHALEAAAAYARTGIPISPGLSASLHLELDRLLLPSHRRLKPRQTNDHTVLIAMEEYLRNYFPEGGIDHLSLIPLWGINIDSSKQFISFGIGDRTNFLSLWDWWQMPDQLLGHDKRRSKSVRQTRADEGTFKSVGSPAERRVHVYIEISLIPVRHEQKGPTDDLMRLAKGVSDLLQDWWFSSVEPAKYSDYNPLRLGMQDGLGPDDLYLVGLIPTRRLRALNAYTCVLASKRAPTTQSVAAGAALPTAYESSRLHFEPRGFASNDIPALLNTPSPIALPRHSTHGLPPSESTSSQHQQHNLIQTLREDLIYQRGFLPPEHTHFRPETLPMAPQEFCSSHGNEIIQVPQSFKWDPHDVYRSRLGLWSAHDNSSPLQETFRRQELLDNIRYQRPSLAGTALSPSSPPMFAWDGLTSEPGCTPSDPYQFHSPYEMPVATQSGDFTWTSMGGYTERLTGGS</sequence>
<protein>
    <submittedName>
        <fullName evidence="2">Uncharacterized protein</fullName>
    </submittedName>
</protein>
<dbReference type="HOGENOM" id="CLU_581527_0_0_1"/>
<dbReference type="Proteomes" id="UP000053257">
    <property type="component" value="Unassembled WGS sequence"/>
</dbReference>
<gene>
    <name evidence="2" type="ORF">PHLGIDRAFT_269630</name>
</gene>
<proteinExistence type="predicted"/>
<reference evidence="2 3" key="1">
    <citation type="journal article" date="2014" name="PLoS Genet.">
        <title>Analysis of the Phlebiopsis gigantea genome, transcriptome and secretome provides insight into its pioneer colonization strategies of wood.</title>
        <authorList>
            <person name="Hori C."/>
            <person name="Ishida T."/>
            <person name="Igarashi K."/>
            <person name="Samejima M."/>
            <person name="Suzuki H."/>
            <person name="Master E."/>
            <person name="Ferreira P."/>
            <person name="Ruiz-Duenas F.J."/>
            <person name="Held B."/>
            <person name="Canessa P."/>
            <person name="Larrondo L.F."/>
            <person name="Schmoll M."/>
            <person name="Druzhinina I.S."/>
            <person name="Kubicek C.P."/>
            <person name="Gaskell J.A."/>
            <person name="Kersten P."/>
            <person name="St John F."/>
            <person name="Glasner J."/>
            <person name="Sabat G."/>
            <person name="Splinter BonDurant S."/>
            <person name="Syed K."/>
            <person name="Yadav J."/>
            <person name="Mgbeahuruike A.C."/>
            <person name="Kovalchuk A."/>
            <person name="Asiegbu F.O."/>
            <person name="Lackner G."/>
            <person name="Hoffmeister D."/>
            <person name="Rencoret J."/>
            <person name="Gutierrez A."/>
            <person name="Sun H."/>
            <person name="Lindquist E."/>
            <person name="Barry K."/>
            <person name="Riley R."/>
            <person name="Grigoriev I.V."/>
            <person name="Henrissat B."/>
            <person name="Kues U."/>
            <person name="Berka R.M."/>
            <person name="Martinez A.T."/>
            <person name="Covert S.F."/>
            <person name="Blanchette R.A."/>
            <person name="Cullen D."/>
        </authorList>
    </citation>
    <scope>NUCLEOTIDE SEQUENCE [LARGE SCALE GENOMIC DNA]</scope>
    <source>
        <strain evidence="2 3">11061_1 CR5-6</strain>
    </source>
</reference>
<feature type="region of interest" description="Disordered" evidence="1">
    <location>
        <begin position="290"/>
        <end position="311"/>
    </location>
</feature>
<name>A0A0C3PCT4_PHLG1</name>
<evidence type="ECO:0000256" key="1">
    <source>
        <dbReference type="SAM" id="MobiDB-lite"/>
    </source>
</evidence>
<evidence type="ECO:0000313" key="2">
    <source>
        <dbReference type="EMBL" id="KIP02983.1"/>
    </source>
</evidence>
<dbReference type="AlphaFoldDB" id="A0A0C3PCT4"/>